<comment type="caution">
    <text evidence="1">The sequence shown here is derived from an EMBL/GenBank/DDBJ whole genome shotgun (WGS) entry which is preliminary data.</text>
</comment>
<name>X0W3N7_9ZZZZ</name>
<gene>
    <name evidence="1" type="ORF">S01H1_56532</name>
</gene>
<dbReference type="EMBL" id="BARS01036816">
    <property type="protein sequence ID" value="GAG19238.1"/>
    <property type="molecule type" value="Genomic_DNA"/>
</dbReference>
<sequence length="40" mass="4697">ILKVINQNPFDNFLQNISNKPINKRLEKSLLVMNELEKSL</sequence>
<accession>X0W3N7</accession>
<organism evidence="1">
    <name type="scientific">marine sediment metagenome</name>
    <dbReference type="NCBI Taxonomy" id="412755"/>
    <lineage>
        <taxon>unclassified sequences</taxon>
        <taxon>metagenomes</taxon>
        <taxon>ecological metagenomes</taxon>
    </lineage>
</organism>
<evidence type="ECO:0000313" key="1">
    <source>
        <dbReference type="EMBL" id="GAG19238.1"/>
    </source>
</evidence>
<proteinExistence type="predicted"/>
<feature type="non-terminal residue" evidence="1">
    <location>
        <position position="1"/>
    </location>
</feature>
<dbReference type="AlphaFoldDB" id="X0W3N7"/>
<protein>
    <submittedName>
        <fullName evidence="1">Uncharacterized protein</fullName>
    </submittedName>
</protein>
<reference evidence="1" key="1">
    <citation type="journal article" date="2014" name="Front. Microbiol.">
        <title>High frequency of phylogenetically diverse reductive dehalogenase-homologous genes in deep subseafloor sedimentary metagenomes.</title>
        <authorList>
            <person name="Kawai M."/>
            <person name="Futagami T."/>
            <person name="Toyoda A."/>
            <person name="Takaki Y."/>
            <person name="Nishi S."/>
            <person name="Hori S."/>
            <person name="Arai W."/>
            <person name="Tsubouchi T."/>
            <person name="Morono Y."/>
            <person name="Uchiyama I."/>
            <person name="Ito T."/>
            <person name="Fujiyama A."/>
            <person name="Inagaki F."/>
            <person name="Takami H."/>
        </authorList>
    </citation>
    <scope>NUCLEOTIDE SEQUENCE</scope>
    <source>
        <strain evidence="1">Expedition CK06-06</strain>
    </source>
</reference>